<gene>
    <name evidence="3" type="ORF">CTOB1V02_LOCUS11551</name>
</gene>
<comment type="similarity">
    <text evidence="2">Belongs to the peptidase S1 family. CLIP subfamily.</text>
</comment>
<dbReference type="GO" id="GO:0004252">
    <property type="term" value="F:serine-type endopeptidase activity"/>
    <property type="evidence" value="ECO:0007669"/>
    <property type="project" value="InterPro"/>
</dbReference>
<dbReference type="SMART" id="SM00020">
    <property type="entry name" value="Tryp_SPc"/>
    <property type="match status" value="1"/>
</dbReference>
<feature type="non-terminal residue" evidence="3">
    <location>
        <position position="1"/>
    </location>
</feature>
<dbReference type="Pfam" id="PF00089">
    <property type="entry name" value="Trypsin"/>
    <property type="match status" value="1"/>
</dbReference>
<name>A0A7R8WRK9_9CRUS</name>
<dbReference type="Gene3D" id="2.40.10.10">
    <property type="entry name" value="Trypsin-like serine proteases"/>
    <property type="match status" value="1"/>
</dbReference>
<dbReference type="InterPro" id="IPR051487">
    <property type="entry name" value="Ser/Thr_Proteases_Immune/Dev"/>
</dbReference>
<organism evidence="3">
    <name type="scientific">Cyprideis torosa</name>
    <dbReference type="NCBI Taxonomy" id="163714"/>
    <lineage>
        <taxon>Eukaryota</taxon>
        <taxon>Metazoa</taxon>
        <taxon>Ecdysozoa</taxon>
        <taxon>Arthropoda</taxon>
        <taxon>Crustacea</taxon>
        <taxon>Oligostraca</taxon>
        <taxon>Ostracoda</taxon>
        <taxon>Podocopa</taxon>
        <taxon>Podocopida</taxon>
        <taxon>Cytherocopina</taxon>
        <taxon>Cytheroidea</taxon>
        <taxon>Cytherideidae</taxon>
        <taxon>Cyprideis</taxon>
    </lineage>
</organism>
<dbReference type="OrthoDB" id="7759914at2759"/>
<dbReference type="InterPro" id="IPR009003">
    <property type="entry name" value="Peptidase_S1_PA"/>
</dbReference>
<dbReference type="PANTHER" id="PTHR24256">
    <property type="entry name" value="TRYPTASE-RELATED"/>
    <property type="match status" value="1"/>
</dbReference>
<protein>
    <submittedName>
        <fullName evidence="3">Uncharacterized protein</fullName>
    </submittedName>
</protein>
<dbReference type="SUPFAM" id="SSF50494">
    <property type="entry name" value="Trypsin-like serine proteases"/>
    <property type="match status" value="1"/>
</dbReference>
<dbReference type="AlphaFoldDB" id="A0A7R8WRK9"/>
<dbReference type="InterPro" id="IPR001254">
    <property type="entry name" value="Trypsin_dom"/>
</dbReference>
<dbReference type="PRINTS" id="PR00722">
    <property type="entry name" value="CHYMOTRYPSIN"/>
</dbReference>
<dbReference type="GO" id="GO:0006508">
    <property type="term" value="P:proteolysis"/>
    <property type="evidence" value="ECO:0007669"/>
    <property type="project" value="InterPro"/>
</dbReference>
<dbReference type="EMBL" id="OB666848">
    <property type="protein sequence ID" value="CAD7233732.1"/>
    <property type="molecule type" value="Genomic_DNA"/>
</dbReference>
<sequence length="279" mass="31347">SRPPSEEGHSVDELCPNVRIHEGVNVSNIMEVPFVVSIQRRISPNLFAHFCGGALIRPHWVISAKHCFQQQRSIDSYRIVGGTIDSEDTKAESSEIADILYPDEQSGSHDIALLRLKSPLTIAQREDFQQLKLASDVAANKYHSCHCFAAGWGVDSLDSGQPMRYLKRARLSMKFPKKCYEEHLYHTGNFPLYEDPSLYHCFERGEGEDRGVTMEGDSGSPVYCHVTDGTGRVDAVLYGPVSFGYYPEDANGVTIMADKMTYTSNPQIHADWIRKNMKQ</sequence>
<evidence type="ECO:0000313" key="3">
    <source>
        <dbReference type="EMBL" id="CAD7233732.1"/>
    </source>
</evidence>
<dbReference type="InterPro" id="IPR043504">
    <property type="entry name" value="Peptidase_S1_PA_chymotrypsin"/>
</dbReference>
<keyword evidence="1" id="KW-1015">Disulfide bond</keyword>
<evidence type="ECO:0000256" key="1">
    <source>
        <dbReference type="ARBA" id="ARBA00023157"/>
    </source>
</evidence>
<dbReference type="InterPro" id="IPR001314">
    <property type="entry name" value="Peptidase_S1A"/>
</dbReference>
<reference evidence="3" key="1">
    <citation type="submission" date="2020-11" db="EMBL/GenBank/DDBJ databases">
        <authorList>
            <person name="Tran Van P."/>
        </authorList>
    </citation>
    <scope>NUCLEOTIDE SEQUENCE</scope>
</reference>
<proteinExistence type="inferred from homology"/>
<dbReference type="PROSITE" id="PS50240">
    <property type="entry name" value="TRYPSIN_DOM"/>
    <property type="match status" value="1"/>
</dbReference>
<evidence type="ECO:0000256" key="2">
    <source>
        <dbReference type="ARBA" id="ARBA00024195"/>
    </source>
</evidence>
<accession>A0A7R8WRK9</accession>